<accession>A0A316YF28</accession>
<dbReference type="OrthoDB" id="14833at2759"/>
<evidence type="ECO:0000256" key="1">
    <source>
        <dbReference type="ARBA" id="ARBA00004123"/>
    </source>
</evidence>
<dbReference type="AlphaFoldDB" id="A0A316YF28"/>
<gene>
    <name evidence="5" type="ORF">FA10DRAFT_255972</name>
</gene>
<evidence type="ECO:0000256" key="2">
    <source>
        <dbReference type="ARBA" id="ARBA00023242"/>
    </source>
</evidence>
<evidence type="ECO:0000256" key="3">
    <source>
        <dbReference type="PROSITE-ProRule" id="PRU00489"/>
    </source>
</evidence>
<keyword evidence="6" id="KW-1185">Reference proteome</keyword>
<comment type="similarity">
    <text evidence="3">Belongs to the MT-A70-like family.</text>
</comment>
<dbReference type="STRING" id="215250.A0A316YF28"/>
<dbReference type="PANTHER" id="PTHR13107">
    <property type="entry name" value="N6-ADENOSINE-METHYLTRANSFERASE NON-CATALYTIC SUBUNIT"/>
    <property type="match status" value="1"/>
</dbReference>
<dbReference type="PANTHER" id="PTHR13107:SF0">
    <property type="entry name" value="N6-ADENOSINE-METHYLTRANSFERASE NON-CATALYTIC SUBUNIT"/>
    <property type="match status" value="1"/>
</dbReference>
<dbReference type="InterPro" id="IPR007757">
    <property type="entry name" value="MT-A70-like"/>
</dbReference>
<dbReference type="PROSITE" id="PS51143">
    <property type="entry name" value="MT_A70"/>
    <property type="match status" value="1"/>
</dbReference>
<keyword evidence="2" id="KW-0539">Nucleus</keyword>
<feature type="region of interest" description="Disordered" evidence="4">
    <location>
        <begin position="295"/>
        <end position="338"/>
    </location>
</feature>
<sequence length="338" mass="36603">MAKESFIFLWVGSGASDGLERGREVLSRWGYRRSEDIVWVQTNHEAVKGQTNLSRSPTASVFRSSKQHCLMGIRGTVRRRDDTRFVHCNIDTDVIVWEGDADESFDARAKPPELMDLVENFCLGTRRLELFGRNRNLRRGWLTVGKDVGPDRPGRASDEAPHAYEKQWYDSFFGVDRVGATLIERRNLVPFSEEIDRLRPKSPHYKRGEPTSTPPTSSGPLPPSALGLESPSTPSQILRSPLVSSRSHQQHQVLRPGGAGFSGLGAGGPTIVSVPSGSENLSGPQASVLLAQAQAQAQEAAAASNSAGGQGSSATARRGGGAATTSTSGFVRPPHRKH</sequence>
<dbReference type="GO" id="GO:0003729">
    <property type="term" value="F:mRNA binding"/>
    <property type="evidence" value="ECO:0007669"/>
    <property type="project" value="TreeGrafter"/>
</dbReference>
<dbReference type="Pfam" id="PF05063">
    <property type="entry name" value="MT-A70"/>
    <property type="match status" value="1"/>
</dbReference>
<feature type="region of interest" description="Disordered" evidence="4">
    <location>
        <begin position="199"/>
        <end position="262"/>
    </location>
</feature>
<dbReference type="GeneID" id="37041704"/>
<feature type="compositionally biased region" description="Polar residues" evidence="4">
    <location>
        <begin position="233"/>
        <end position="252"/>
    </location>
</feature>
<dbReference type="InParanoid" id="A0A316YF28"/>
<feature type="compositionally biased region" description="Low complexity" evidence="4">
    <location>
        <begin position="295"/>
        <end position="329"/>
    </location>
</feature>
<dbReference type="RefSeq" id="XP_025374682.1">
    <property type="nucleotide sequence ID" value="XM_025519788.1"/>
</dbReference>
<reference evidence="5 6" key="1">
    <citation type="journal article" date="2018" name="Mol. Biol. Evol.">
        <title>Broad Genomic Sampling Reveals a Smut Pathogenic Ancestry of the Fungal Clade Ustilaginomycotina.</title>
        <authorList>
            <person name="Kijpornyongpan T."/>
            <person name="Mondo S.J."/>
            <person name="Barry K."/>
            <person name="Sandor L."/>
            <person name="Lee J."/>
            <person name="Lipzen A."/>
            <person name="Pangilinan J."/>
            <person name="LaButti K."/>
            <person name="Hainaut M."/>
            <person name="Henrissat B."/>
            <person name="Grigoriev I.V."/>
            <person name="Spatafora J.W."/>
            <person name="Aime M.C."/>
        </authorList>
    </citation>
    <scope>NUCLEOTIDE SEQUENCE [LARGE SCALE GENOMIC DNA]</scope>
    <source>
        <strain evidence="5 6">MCA 4198</strain>
    </source>
</reference>
<dbReference type="Proteomes" id="UP000245768">
    <property type="component" value="Unassembled WGS sequence"/>
</dbReference>
<organism evidence="5 6">
    <name type="scientific">Acaromyces ingoldii</name>
    <dbReference type="NCBI Taxonomy" id="215250"/>
    <lineage>
        <taxon>Eukaryota</taxon>
        <taxon>Fungi</taxon>
        <taxon>Dikarya</taxon>
        <taxon>Basidiomycota</taxon>
        <taxon>Ustilaginomycotina</taxon>
        <taxon>Exobasidiomycetes</taxon>
        <taxon>Exobasidiales</taxon>
        <taxon>Cryptobasidiaceae</taxon>
        <taxon>Acaromyces</taxon>
    </lineage>
</organism>
<dbReference type="EMBL" id="KZ819640">
    <property type="protein sequence ID" value="PWN87484.1"/>
    <property type="molecule type" value="Genomic_DNA"/>
</dbReference>
<evidence type="ECO:0000256" key="4">
    <source>
        <dbReference type="SAM" id="MobiDB-lite"/>
    </source>
</evidence>
<dbReference type="InterPro" id="IPR045123">
    <property type="entry name" value="METTL14-like"/>
</dbReference>
<name>A0A316YF28_9BASI</name>
<dbReference type="GO" id="GO:0005634">
    <property type="term" value="C:nucleus"/>
    <property type="evidence" value="ECO:0007669"/>
    <property type="project" value="UniProtKB-SubCell"/>
</dbReference>
<evidence type="ECO:0000313" key="6">
    <source>
        <dbReference type="Proteomes" id="UP000245768"/>
    </source>
</evidence>
<dbReference type="GO" id="GO:0036396">
    <property type="term" value="C:RNA N6-methyladenosine methyltransferase complex"/>
    <property type="evidence" value="ECO:0007669"/>
    <property type="project" value="TreeGrafter"/>
</dbReference>
<feature type="compositionally biased region" description="Low complexity" evidence="4">
    <location>
        <begin position="210"/>
        <end position="232"/>
    </location>
</feature>
<protein>
    <submittedName>
        <fullName evidence="5">MT-A70-domain-containing protein</fullName>
    </submittedName>
</protein>
<comment type="subcellular location">
    <subcellularLocation>
        <location evidence="1">Nucleus</location>
    </subcellularLocation>
</comment>
<evidence type="ECO:0000313" key="5">
    <source>
        <dbReference type="EMBL" id="PWN87484.1"/>
    </source>
</evidence>
<proteinExistence type="inferred from homology"/>